<evidence type="ECO:0000256" key="5">
    <source>
        <dbReference type="SAM" id="MobiDB-lite"/>
    </source>
</evidence>
<feature type="compositionally biased region" description="Pro residues" evidence="5">
    <location>
        <begin position="107"/>
        <end position="117"/>
    </location>
</feature>
<evidence type="ECO:0000256" key="1">
    <source>
        <dbReference type="ARBA" id="ARBA00004173"/>
    </source>
</evidence>
<dbReference type="GO" id="GO:0033615">
    <property type="term" value="P:mitochondrial proton-transporting ATP synthase complex assembly"/>
    <property type="evidence" value="ECO:0007669"/>
    <property type="project" value="TreeGrafter"/>
</dbReference>
<dbReference type="InterPro" id="IPR010591">
    <property type="entry name" value="ATP11"/>
</dbReference>
<dbReference type="GO" id="GO:0005739">
    <property type="term" value="C:mitochondrion"/>
    <property type="evidence" value="ECO:0007669"/>
    <property type="project" value="UniProtKB-SubCell"/>
</dbReference>
<keyword evidence="7" id="KW-1185">Reference proteome</keyword>
<sequence>MSLSRGSVALRHIHTLPAGRRSLLRTTQRRWARVHDVRFVTTHRNQEKILDRYRQKLEQKAKDEGHDSISSLTEAYKDKIKDYKRAASAAFPSTPTGQSPQAQPSPFQQPPPPPPTQQPTSPASQPQGKSSAANQAPGAPGIKPLSSYLDLEKVASLPNKEVEYIWRLRHANDPLSLCAVIPLETYNRIYRTARKHPQFVLPLPRPVAEDGSGDMKQSSDGFGGDEQRSAADIHFLQWGFHPPAGLPQSPDVKTANTHTSTVLFTHLAAFKLHGTYAQPHTTITHHLDLADSHGLVLLNGSVVKGRGVSVEEGRWLLMCLQKFYDHEGHGGGIGREKRHGLLEKFSQGDQEFNLEELVDEAERIS</sequence>
<dbReference type="RefSeq" id="XP_016628004.1">
    <property type="nucleotide sequence ID" value="XM_016780998.1"/>
</dbReference>
<accession>A0A0D2I9P1</accession>
<dbReference type="Pfam" id="PF06644">
    <property type="entry name" value="ATP11"/>
    <property type="match status" value="1"/>
</dbReference>
<dbReference type="STRING" id="1442371.A0A0D2I9P1"/>
<feature type="region of interest" description="Disordered" evidence="5">
    <location>
        <begin position="203"/>
        <end position="224"/>
    </location>
</feature>
<dbReference type="OrthoDB" id="16535at2759"/>
<dbReference type="GeneID" id="27716252"/>
<name>A0A0D2I9P1_9EURO</name>
<proteinExistence type="inferred from homology"/>
<evidence type="ECO:0000313" key="6">
    <source>
        <dbReference type="EMBL" id="KIX93881.1"/>
    </source>
</evidence>
<evidence type="ECO:0000256" key="3">
    <source>
        <dbReference type="ARBA" id="ARBA00022946"/>
    </source>
</evidence>
<evidence type="ECO:0008006" key="8">
    <source>
        <dbReference type="Google" id="ProtNLM"/>
    </source>
</evidence>
<dbReference type="EMBL" id="KN848091">
    <property type="protein sequence ID" value="KIX93881.1"/>
    <property type="molecule type" value="Genomic_DNA"/>
</dbReference>
<evidence type="ECO:0000313" key="7">
    <source>
        <dbReference type="Proteomes" id="UP000053411"/>
    </source>
</evidence>
<feature type="compositionally biased region" description="Low complexity" evidence="5">
    <location>
        <begin position="118"/>
        <end position="127"/>
    </location>
</feature>
<evidence type="ECO:0000256" key="4">
    <source>
        <dbReference type="ARBA" id="ARBA00023128"/>
    </source>
</evidence>
<dbReference type="PANTHER" id="PTHR13126:SF0">
    <property type="entry name" value="ATP SYNTHASE MITOCHONDRIAL F1 COMPLEX ASSEMBLY FACTOR 1"/>
    <property type="match status" value="1"/>
</dbReference>
<evidence type="ECO:0000256" key="2">
    <source>
        <dbReference type="ARBA" id="ARBA00009116"/>
    </source>
</evidence>
<reference evidence="6 7" key="1">
    <citation type="submission" date="2015-01" db="EMBL/GenBank/DDBJ databases">
        <title>The Genome Sequence of Fonsecaea multimorphosa CBS 102226.</title>
        <authorList>
            <consortium name="The Broad Institute Genomics Platform"/>
            <person name="Cuomo C."/>
            <person name="de Hoog S."/>
            <person name="Gorbushina A."/>
            <person name="Stielow B."/>
            <person name="Teixiera M."/>
            <person name="Abouelleil A."/>
            <person name="Chapman S.B."/>
            <person name="Priest M."/>
            <person name="Young S.K."/>
            <person name="Wortman J."/>
            <person name="Nusbaum C."/>
            <person name="Birren B."/>
        </authorList>
    </citation>
    <scope>NUCLEOTIDE SEQUENCE [LARGE SCALE GENOMIC DNA]</scope>
    <source>
        <strain evidence="6 7">CBS 102226</strain>
    </source>
</reference>
<comment type="similarity">
    <text evidence="2">Belongs to the ATP11 family.</text>
</comment>
<protein>
    <recommendedName>
        <fullName evidence="8">F1F0 ATP synthase assembly protein Atp11</fullName>
    </recommendedName>
</protein>
<keyword evidence="3" id="KW-0809">Transit peptide</keyword>
<dbReference type="Proteomes" id="UP000053411">
    <property type="component" value="Unassembled WGS sequence"/>
</dbReference>
<keyword evidence="4" id="KW-0496">Mitochondrion</keyword>
<comment type="subcellular location">
    <subcellularLocation>
        <location evidence="1">Mitochondrion</location>
    </subcellularLocation>
</comment>
<dbReference type="AlphaFoldDB" id="A0A0D2I9P1"/>
<dbReference type="VEuPathDB" id="FungiDB:Z520_10506"/>
<organism evidence="6 7">
    <name type="scientific">Fonsecaea multimorphosa CBS 102226</name>
    <dbReference type="NCBI Taxonomy" id="1442371"/>
    <lineage>
        <taxon>Eukaryota</taxon>
        <taxon>Fungi</taxon>
        <taxon>Dikarya</taxon>
        <taxon>Ascomycota</taxon>
        <taxon>Pezizomycotina</taxon>
        <taxon>Eurotiomycetes</taxon>
        <taxon>Chaetothyriomycetidae</taxon>
        <taxon>Chaetothyriales</taxon>
        <taxon>Herpotrichiellaceae</taxon>
        <taxon>Fonsecaea</taxon>
    </lineage>
</organism>
<feature type="region of interest" description="Disordered" evidence="5">
    <location>
        <begin position="88"/>
        <end position="141"/>
    </location>
</feature>
<dbReference type="PANTHER" id="PTHR13126">
    <property type="entry name" value="CHAPERONE ATP11"/>
    <property type="match status" value="1"/>
</dbReference>
<gene>
    <name evidence="6" type="ORF">Z520_10506</name>
</gene>